<dbReference type="PANTHER" id="PTHR43289:SF34">
    <property type="entry name" value="SERINE_THREONINE-PROTEIN KINASE YBDM-RELATED"/>
    <property type="match status" value="1"/>
</dbReference>
<keyword evidence="7" id="KW-0812">Transmembrane</keyword>
<keyword evidence="5" id="KW-0802">TPR repeat</keyword>
<name>A0A917CJ51_9GAMM</name>
<evidence type="ECO:0000313" key="10">
    <source>
        <dbReference type="Proteomes" id="UP000605253"/>
    </source>
</evidence>
<dbReference type="SMART" id="SM00220">
    <property type="entry name" value="S_TKc"/>
    <property type="match status" value="1"/>
</dbReference>
<dbReference type="SMART" id="SM00028">
    <property type="entry name" value="TPR"/>
    <property type="match status" value="4"/>
</dbReference>
<dbReference type="SUPFAM" id="SSF56112">
    <property type="entry name" value="Protein kinase-like (PK-like)"/>
    <property type="match status" value="1"/>
</dbReference>
<keyword evidence="7" id="KW-1133">Transmembrane helix</keyword>
<dbReference type="Gene3D" id="1.10.510.10">
    <property type="entry name" value="Transferase(Phosphotransferase) domain 1"/>
    <property type="match status" value="1"/>
</dbReference>
<dbReference type="InterPro" id="IPR017441">
    <property type="entry name" value="Protein_kinase_ATP_BS"/>
</dbReference>
<dbReference type="Pfam" id="PF13424">
    <property type="entry name" value="TPR_12"/>
    <property type="match status" value="2"/>
</dbReference>
<sequence length="839" mass="93805">MQSEPFDINNFYSRLQAISHADATQRPVLIEEFIQHYPDKTEWLASLPDSQSPSLDASFVPEIPGYKLIKLIGRGANGRVFLATDQSGQQCAVKIPNMWLNDDQLSRFHHEVRVLSRLDHPNIARVKDFGEFVVTDQKLPFLVMDYISGTAIDEYIRQKALSHTAIVEMSISVLDALKYAHQKSVIHRDIKPDNILVNEQGQPILLDFGIATLGAEATQMLTQLTGTGDIVGTLGYMSPEQITGSDKSDLRSDIYAMGVVLYQLLSGRLPIKVEANQFFSAVHAIINQTPASLVSLDDKIDDGLAAIVHHALEKKPQQRYQSVSELMNDLTAWLNHEPLSVAHLSSWYWLKQAARKNKALVTGTALAFIGLLTGLVFAVSFGLKEQQARTYAEQKAESNRQVVAFVNDLFLNANPGHTLGETLTVKQVLQGSRYDINQSLSSEPLVAAQIRLILGNAYESLDMINEAIQHYDKGIEQAPKDELLYFQLGIQQVVALGRASRPQQQLANIDQYNRELNEYLKKGVNEYEANQLINRLEIEKAGHYAVISQHEKAMVILNQLLESPYNSTQMKIAIEKNMGYIERNTGQFQLAEKRFESLVTDTTGTLGSLHPVTLDLKQELALTLRMQNRIDEALTLYDQVVRGMEKNYGDNSISTLLAKINKATAFMYAGDFEQADIMTSSLLPAMIEQAGSSHRYTVILRNIRAGALQNVGKLDDALSLYQEAIDIDKNSVEPDVHNQINFAHNMATIYFKQKRYDQVNEIYERIHPKCQKDLGVDQPLCAIVADAYAAVAIELGHIEQAEELLAYSNPALIKIFGVDHPRVKSSNERKALMTEATAP</sequence>
<gene>
    <name evidence="9" type="ORF">GCM10011365_06950</name>
</gene>
<evidence type="ECO:0000256" key="7">
    <source>
        <dbReference type="SAM" id="Phobius"/>
    </source>
</evidence>
<keyword evidence="2 6" id="KW-0547">Nucleotide-binding</keyword>
<keyword evidence="3" id="KW-0418">Kinase</keyword>
<dbReference type="InterPro" id="IPR019734">
    <property type="entry name" value="TPR_rpt"/>
</dbReference>
<dbReference type="CDD" id="cd14014">
    <property type="entry name" value="STKc_PknB_like"/>
    <property type="match status" value="1"/>
</dbReference>
<dbReference type="InterPro" id="IPR000719">
    <property type="entry name" value="Prot_kinase_dom"/>
</dbReference>
<dbReference type="GO" id="GO:0004674">
    <property type="term" value="F:protein serine/threonine kinase activity"/>
    <property type="evidence" value="ECO:0007669"/>
    <property type="project" value="TreeGrafter"/>
</dbReference>
<accession>A0A917CJ51</accession>
<protein>
    <recommendedName>
        <fullName evidence="8">Protein kinase domain-containing protein</fullName>
    </recommendedName>
</protein>
<keyword evidence="10" id="KW-1185">Reference proteome</keyword>
<dbReference type="PROSITE" id="PS00107">
    <property type="entry name" value="PROTEIN_KINASE_ATP"/>
    <property type="match status" value="1"/>
</dbReference>
<keyword evidence="7" id="KW-0472">Membrane</keyword>
<comment type="caution">
    <text evidence="9">The sequence shown here is derived from an EMBL/GenBank/DDBJ whole genome shotgun (WGS) entry which is preliminary data.</text>
</comment>
<keyword evidence="1" id="KW-0808">Transferase</keyword>
<dbReference type="Gene3D" id="3.30.200.20">
    <property type="entry name" value="Phosphorylase Kinase, domain 1"/>
    <property type="match status" value="1"/>
</dbReference>
<dbReference type="AlphaFoldDB" id="A0A917CJ51"/>
<feature type="repeat" description="TPR" evidence="5">
    <location>
        <begin position="448"/>
        <end position="481"/>
    </location>
</feature>
<evidence type="ECO:0000256" key="4">
    <source>
        <dbReference type="ARBA" id="ARBA00022840"/>
    </source>
</evidence>
<evidence type="ECO:0000259" key="8">
    <source>
        <dbReference type="PROSITE" id="PS50011"/>
    </source>
</evidence>
<feature type="transmembrane region" description="Helical" evidence="7">
    <location>
        <begin position="359"/>
        <end position="383"/>
    </location>
</feature>
<dbReference type="Proteomes" id="UP000605253">
    <property type="component" value="Unassembled WGS sequence"/>
</dbReference>
<dbReference type="EMBL" id="BMEO01000002">
    <property type="protein sequence ID" value="GGF88381.1"/>
    <property type="molecule type" value="Genomic_DNA"/>
</dbReference>
<dbReference type="GO" id="GO:0005524">
    <property type="term" value="F:ATP binding"/>
    <property type="evidence" value="ECO:0007669"/>
    <property type="project" value="UniProtKB-UniRule"/>
</dbReference>
<evidence type="ECO:0000256" key="1">
    <source>
        <dbReference type="ARBA" id="ARBA00022679"/>
    </source>
</evidence>
<evidence type="ECO:0000256" key="3">
    <source>
        <dbReference type="ARBA" id="ARBA00022777"/>
    </source>
</evidence>
<keyword evidence="4 6" id="KW-0067">ATP-binding</keyword>
<dbReference type="PROSITE" id="PS50011">
    <property type="entry name" value="PROTEIN_KINASE_DOM"/>
    <property type="match status" value="1"/>
</dbReference>
<dbReference type="InterPro" id="IPR011009">
    <property type="entry name" value="Kinase-like_dom_sf"/>
</dbReference>
<evidence type="ECO:0000313" key="9">
    <source>
        <dbReference type="EMBL" id="GGF88381.1"/>
    </source>
</evidence>
<evidence type="ECO:0000256" key="6">
    <source>
        <dbReference type="PROSITE-ProRule" id="PRU10141"/>
    </source>
</evidence>
<reference evidence="9" key="2">
    <citation type="submission" date="2020-09" db="EMBL/GenBank/DDBJ databases">
        <authorList>
            <person name="Sun Q."/>
            <person name="Zhou Y."/>
        </authorList>
    </citation>
    <scope>NUCLEOTIDE SEQUENCE</scope>
    <source>
        <strain evidence="9">CGMCC 1.12181</strain>
    </source>
</reference>
<dbReference type="PROSITE" id="PS50005">
    <property type="entry name" value="TPR"/>
    <property type="match status" value="1"/>
</dbReference>
<reference evidence="9" key="1">
    <citation type="journal article" date="2014" name="Int. J. Syst. Evol. Microbiol.">
        <title>Complete genome sequence of Corynebacterium casei LMG S-19264T (=DSM 44701T), isolated from a smear-ripened cheese.</title>
        <authorList>
            <consortium name="US DOE Joint Genome Institute (JGI-PGF)"/>
            <person name="Walter F."/>
            <person name="Albersmeier A."/>
            <person name="Kalinowski J."/>
            <person name="Ruckert C."/>
        </authorList>
    </citation>
    <scope>NUCLEOTIDE SEQUENCE</scope>
    <source>
        <strain evidence="9">CGMCC 1.12181</strain>
    </source>
</reference>
<dbReference type="InterPro" id="IPR008271">
    <property type="entry name" value="Ser/Thr_kinase_AS"/>
</dbReference>
<dbReference type="Pfam" id="PF00069">
    <property type="entry name" value="Pkinase"/>
    <property type="match status" value="1"/>
</dbReference>
<organism evidence="9 10">
    <name type="scientific">Marinicella pacifica</name>
    <dbReference type="NCBI Taxonomy" id="1171543"/>
    <lineage>
        <taxon>Bacteria</taxon>
        <taxon>Pseudomonadati</taxon>
        <taxon>Pseudomonadota</taxon>
        <taxon>Gammaproteobacteria</taxon>
        <taxon>Lysobacterales</taxon>
        <taxon>Marinicellaceae</taxon>
        <taxon>Marinicella</taxon>
    </lineage>
</organism>
<dbReference type="SUPFAM" id="SSF48452">
    <property type="entry name" value="TPR-like"/>
    <property type="match status" value="2"/>
</dbReference>
<feature type="binding site" evidence="6">
    <location>
        <position position="94"/>
    </location>
    <ligand>
        <name>ATP</name>
        <dbReference type="ChEBI" id="CHEBI:30616"/>
    </ligand>
</feature>
<dbReference type="PROSITE" id="PS00108">
    <property type="entry name" value="PROTEIN_KINASE_ST"/>
    <property type="match status" value="1"/>
</dbReference>
<dbReference type="InterPro" id="IPR011990">
    <property type="entry name" value="TPR-like_helical_dom_sf"/>
</dbReference>
<proteinExistence type="predicted"/>
<dbReference type="RefSeq" id="WP_188364284.1">
    <property type="nucleotide sequence ID" value="NZ_BAABJF010000032.1"/>
</dbReference>
<dbReference type="Gene3D" id="1.25.40.10">
    <property type="entry name" value="Tetratricopeptide repeat domain"/>
    <property type="match status" value="3"/>
</dbReference>
<evidence type="ECO:0000256" key="2">
    <source>
        <dbReference type="ARBA" id="ARBA00022741"/>
    </source>
</evidence>
<dbReference type="Pfam" id="PF13181">
    <property type="entry name" value="TPR_8"/>
    <property type="match status" value="1"/>
</dbReference>
<feature type="domain" description="Protein kinase" evidence="8">
    <location>
        <begin position="66"/>
        <end position="334"/>
    </location>
</feature>
<evidence type="ECO:0000256" key="5">
    <source>
        <dbReference type="PROSITE-ProRule" id="PRU00339"/>
    </source>
</evidence>
<dbReference type="PANTHER" id="PTHR43289">
    <property type="entry name" value="MITOGEN-ACTIVATED PROTEIN KINASE KINASE KINASE 20-RELATED"/>
    <property type="match status" value="1"/>
</dbReference>